<feature type="transmembrane region" description="Helical" evidence="8">
    <location>
        <begin position="73"/>
        <end position="95"/>
    </location>
</feature>
<evidence type="ECO:0008006" key="11">
    <source>
        <dbReference type="Google" id="ProtNLM"/>
    </source>
</evidence>
<comment type="caution">
    <text evidence="9">The sequence shown here is derived from an EMBL/GenBank/DDBJ whole genome shotgun (WGS) entry which is preliminary data.</text>
</comment>
<evidence type="ECO:0000313" key="10">
    <source>
        <dbReference type="Proteomes" id="UP000435649"/>
    </source>
</evidence>
<evidence type="ECO:0000256" key="5">
    <source>
        <dbReference type="ARBA" id="ARBA00022692"/>
    </source>
</evidence>
<feature type="transmembrane region" description="Helical" evidence="8">
    <location>
        <begin position="207"/>
        <end position="222"/>
    </location>
</feature>
<feature type="transmembrane region" description="Helical" evidence="8">
    <location>
        <begin position="357"/>
        <end position="374"/>
    </location>
</feature>
<evidence type="ECO:0000256" key="6">
    <source>
        <dbReference type="ARBA" id="ARBA00022989"/>
    </source>
</evidence>
<feature type="transmembrane region" description="Helical" evidence="8">
    <location>
        <begin position="107"/>
        <end position="126"/>
    </location>
</feature>
<feature type="transmembrane region" description="Helical" evidence="8">
    <location>
        <begin position="300"/>
        <end position="318"/>
    </location>
</feature>
<keyword evidence="10" id="KW-1185">Reference proteome</keyword>
<keyword evidence="2" id="KW-1003">Cell membrane</keyword>
<feature type="transmembrane region" description="Helical" evidence="8">
    <location>
        <begin position="436"/>
        <end position="456"/>
    </location>
</feature>
<keyword evidence="6 8" id="KW-1133">Transmembrane helix</keyword>
<sequence>MTLNELIAAMQGAWYEPAAAFLILLLAAYGIGCLLLEKLGCRKDAHPGSGLLALVAGLDLLAVVFRLGDYAVIHLPAGVLYGAAAVPAVYGTCRLARRAAGFGREEWVLWGGVLILAGITAAPAFVPPFSWDEQSYQVALMYRYLEQGSTAVVADNPYSALSSMPHFLMLWGVRLGGVNFPRLLVLGCCLIAVPWIYLLLLRFGRKTALVLTAAFLLSPLTGGMWREVYLEPFILLNLLAGAQAVRVFRGRLLPLALLTGFFAGMAAAVKLTGGAASLALLCLFFCVLAFDRVPRRRAGFAFAWFAAAGLAAAVPFYLRPLLATGNPFYPFGAAYIDPAAPAAAVEVYHSLLGTSRFGLAGIGSFFSSWIIVAYRREIYDGYVLGWQFPVMLAIGAFAWYWAARRFRRKGLAFLWAAAGGVLFYLYWCVSSQQARFILPLFFPVLFLAASGLAWLPVRWRNAALAVIAAATLLSFQPEVWKNFYYAWRSMPVARQAPADFLRFADREKEYANLLDYIGRTLPEEAKVMLVFDRRGLYMPRRCVLGTPFFQEAFFTPVPGSPEEAYGELVRGGVDYIVILVGGESPRNPDPISDFDRENEQLTLHFLELLKREKLLFVPVPGSGRYRLLKVVR</sequence>
<dbReference type="Proteomes" id="UP000435649">
    <property type="component" value="Unassembled WGS sequence"/>
</dbReference>
<keyword evidence="3" id="KW-0328">Glycosyltransferase</keyword>
<evidence type="ECO:0000256" key="7">
    <source>
        <dbReference type="ARBA" id="ARBA00023136"/>
    </source>
</evidence>
<evidence type="ECO:0000256" key="2">
    <source>
        <dbReference type="ARBA" id="ARBA00022475"/>
    </source>
</evidence>
<keyword evidence="7 8" id="KW-0472">Membrane</keyword>
<evidence type="ECO:0000256" key="4">
    <source>
        <dbReference type="ARBA" id="ARBA00022679"/>
    </source>
</evidence>
<dbReference type="RefSeq" id="WP_154418122.1">
    <property type="nucleotide sequence ID" value="NZ_VUNS01000008.1"/>
</dbReference>
<comment type="subcellular location">
    <subcellularLocation>
        <location evidence="1">Cell membrane</location>
        <topology evidence="1">Multi-pass membrane protein</topology>
    </subcellularLocation>
</comment>
<dbReference type="AlphaFoldDB" id="A0A844G2Y4"/>
<dbReference type="EMBL" id="VUNS01000008">
    <property type="protein sequence ID" value="MST97255.1"/>
    <property type="molecule type" value="Genomic_DNA"/>
</dbReference>
<evidence type="ECO:0000256" key="1">
    <source>
        <dbReference type="ARBA" id="ARBA00004651"/>
    </source>
</evidence>
<evidence type="ECO:0000313" key="9">
    <source>
        <dbReference type="EMBL" id="MST97255.1"/>
    </source>
</evidence>
<accession>A0A844G2Y4</accession>
<keyword evidence="4" id="KW-0808">Transferase</keyword>
<proteinExistence type="predicted"/>
<gene>
    <name evidence="9" type="ORF">FYJ85_09400</name>
</gene>
<dbReference type="GO" id="GO:0009103">
    <property type="term" value="P:lipopolysaccharide biosynthetic process"/>
    <property type="evidence" value="ECO:0007669"/>
    <property type="project" value="UniProtKB-ARBA"/>
</dbReference>
<dbReference type="PANTHER" id="PTHR33908:SF11">
    <property type="entry name" value="MEMBRANE PROTEIN"/>
    <property type="match status" value="1"/>
</dbReference>
<feature type="transmembrane region" description="Helical" evidence="8">
    <location>
        <begin position="18"/>
        <end position="36"/>
    </location>
</feature>
<name>A0A844G2Y4_9BACT</name>
<keyword evidence="5 8" id="KW-0812">Transmembrane</keyword>
<feature type="transmembrane region" description="Helical" evidence="8">
    <location>
        <begin position="180"/>
        <end position="200"/>
    </location>
</feature>
<feature type="transmembrane region" description="Helical" evidence="8">
    <location>
        <begin position="412"/>
        <end position="429"/>
    </location>
</feature>
<dbReference type="GO" id="GO:0016763">
    <property type="term" value="F:pentosyltransferase activity"/>
    <property type="evidence" value="ECO:0007669"/>
    <property type="project" value="TreeGrafter"/>
</dbReference>
<protein>
    <recommendedName>
        <fullName evidence="11">Dolichyl-phosphate-mannose-protein mannosyltransferase</fullName>
    </recommendedName>
</protein>
<reference evidence="9 10" key="1">
    <citation type="submission" date="2019-08" db="EMBL/GenBank/DDBJ databases">
        <title>In-depth cultivation of the pig gut microbiome towards novel bacterial diversity and tailored functional studies.</title>
        <authorList>
            <person name="Wylensek D."/>
            <person name="Hitch T.C.A."/>
            <person name="Clavel T."/>
        </authorList>
    </citation>
    <scope>NUCLEOTIDE SEQUENCE [LARGE SCALE GENOMIC DNA]</scope>
    <source>
        <strain evidence="9 10">BBE-744-WT-12</strain>
    </source>
</reference>
<organism evidence="9 10">
    <name type="scientific">Victivallis lenta</name>
    <dbReference type="NCBI Taxonomy" id="2606640"/>
    <lineage>
        <taxon>Bacteria</taxon>
        <taxon>Pseudomonadati</taxon>
        <taxon>Lentisphaerota</taxon>
        <taxon>Lentisphaeria</taxon>
        <taxon>Victivallales</taxon>
        <taxon>Victivallaceae</taxon>
        <taxon>Victivallis</taxon>
    </lineage>
</organism>
<evidence type="ECO:0000256" key="3">
    <source>
        <dbReference type="ARBA" id="ARBA00022676"/>
    </source>
</evidence>
<feature type="transmembrane region" description="Helical" evidence="8">
    <location>
        <begin position="275"/>
        <end position="293"/>
    </location>
</feature>
<dbReference type="InterPro" id="IPR050297">
    <property type="entry name" value="LipidA_mod_glycosyltrf_83"/>
</dbReference>
<feature type="transmembrane region" description="Helical" evidence="8">
    <location>
        <begin position="381"/>
        <end position="400"/>
    </location>
</feature>
<feature type="transmembrane region" description="Helical" evidence="8">
    <location>
        <begin position="48"/>
        <end position="67"/>
    </location>
</feature>
<dbReference type="PANTHER" id="PTHR33908">
    <property type="entry name" value="MANNOSYLTRANSFERASE YKCB-RELATED"/>
    <property type="match status" value="1"/>
</dbReference>
<evidence type="ECO:0000256" key="8">
    <source>
        <dbReference type="SAM" id="Phobius"/>
    </source>
</evidence>
<dbReference type="GO" id="GO:0005886">
    <property type="term" value="C:plasma membrane"/>
    <property type="evidence" value="ECO:0007669"/>
    <property type="project" value="UniProtKB-SubCell"/>
</dbReference>